<dbReference type="AlphaFoldDB" id="A0A9X2E7T8"/>
<protein>
    <submittedName>
        <fullName evidence="1">Rv3235 family protein</fullName>
    </submittedName>
</protein>
<proteinExistence type="predicted"/>
<accession>A0A9X2E7T8</accession>
<dbReference type="RefSeq" id="WP_251913967.1">
    <property type="nucleotide sequence ID" value="NZ_JAMRXG010000008.1"/>
</dbReference>
<keyword evidence="2" id="KW-1185">Reference proteome</keyword>
<evidence type="ECO:0000313" key="2">
    <source>
        <dbReference type="Proteomes" id="UP001139157"/>
    </source>
</evidence>
<dbReference type="Proteomes" id="UP001139157">
    <property type="component" value="Unassembled WGS sequence"/>
</dbReference>
<name>A0A9X2E7T8_9NOCA</name>
<gene>
    <name evidence="1" type="ORF">NDR86_19740</name>
</gene>
<organism evidence="1 2">
    <name type="scientific">Nocardia pulmonis</name>
    <dbReference type="NCBI Taxonomy" id="2951408"/>
    <lineage>
        <taxon>Bacteria</taxon>
        <taxon>Bacillati</taxon>
        <taxon>Actinomycetota</taxon>
        <taxon>Actinomycetes</taxon>
        <taxon>Mycobacteriales</taxon>
        <taxon>Nocardiaceae</taxon>
        <taxon>Nocardia</taxon>
    </lineage>
</organism>
<evidence type="ECO:0000313" key="1">
    <source>
        <dbReference type="EMBL" id="MCM6775712.1"/>
    </source>
</evidence>
<comment type="caution">
    <text evidence="1">The sequence shown here is derived from an EMBL/GenBank/DDBJ whole genome shotgun (WGS) entry which is preliminary data.</text>
</comment>
<dbReference type="EMBL" id="JAMRXG010000008">
    <property type="protein sequence ID" value="MCM6775712.1"/>
    <property type="molecule type" value="Genomic_DNA"/>
</dbReference>
<reference evidence="1" key="1">
    <citation type="submission" date="2022-06" db="EMBL/GenBank/DDBJ databases">
        <title>Novel species in genus nocardia.</title>
        <authorList>
            <person name="Li F."/>
        </authorList>
    </citation>
    <scope>NUCLEOTIDE SEQUENCE</scope>
    <source>
        <strain evidence="1">CDC141</strain>
    </source>
</reference>
<dbReference type="Pfam" id="PF20060">
    <property type="entry name" value="DUF6459"/>
    <property type="match status" value="1"/>
</dbReference>
<sequence>MRFAERSLRLVLEALDGRRSAAQLARLVDPTVAATLATLIRTGAAERRLGPAVLVAVRTEPIGPGVAEVVAGYERGGRRFAIAARAACRRGEWRLVALRLR</sequence>
<dbReference type="InterPro" id="IPR045596">
    <property type="entry name" value="DUF6459"/>
</dbReference>